<dbReference type="GO" id="GO:0015074">
    <property type="term" value="P:DNA integration"/>
    <property type="evidence" value="ECO:0007669"/>
    <property type="project" value="InterPro"/>
</dbReference>
<name>A0A853K8X1_9BACL</name>
<organism evidence="5 6">
    <name type="scientific">Ferroacidibacillus organovorans</name>
    <dbReference type="NCBI Taxonomy" id="1765683"/>
    <lineage>
        <taxon>Bacteria</taxon>
        <taxon>Bacillati</taxon>
        <taxon>Bacillota</taxon>
        <taxon>Bacilli</taxon>
        <taxon>Bacillales</taxon>
        <taxon>Alicyclobacillaceae</taxon>
        <taxon>Ferroacidibacillus</taxon>
    </lineage>
</organism>
<dbReference type="NCBIfam" id="NF033546">
    <property type="entry name" value="transpos_IS21"/>
    <property type="match status" value="1"/>
</dbReference>
<evidence type="ECO:0000313" key="6">
    <source>
        <dbReference type="Proteomes" id="UP000077421"/>
    </source>
</evidence>
<dbReference type="InterPro" id="IPR012337">
    <property type="entry name" value="RNaseH-like_sf"/>
</dbReference>
<dbReference type="InterPro" id="IPR017895">
    <property type="entry name" value="HTH_IS408/IS1162_type"/>
</dbReference>
<dbReference type="Proteomes" id="UP000077421">
    <property type="component" value="Unassembled WGS sequence"/>
</dbReference>
<sequence length="516" mass="58785">MAKYREILRLKEMGLSQRSIASSCQCSRNTVSEVLNRATMLELAWPLADDVTEADLQYLLFPERAQTTTRKIPDCEHIHRELARSGVTLSLLWSEYCESCRLSQEIPLKYTQYCNYYRKFAATTKATMHIQRKPGEQMEVDWAGQTATLVDSETGESIPVYIFVSALSCSQYAYVEGFLSQNQESWIAAHNNAFAHFGGVTKILVPDNLKTGVDQSSWYTPVINKTYHEMAEHYGIAVVPARVRKPRDKPGVEGTVGNISTWILAALRNQTFFSLTELNAAVAEKLDAFNRRSFQKKPGSRLSTFLDEEKHTLLPLPASMYECALWKVATVQFNYHIAVDKMHYSVPYEYIKHKVDVRVTKGTIEVFYNHHRICSHPRLYGRSGQYHTMSDHMPDKHKQYVEWNTERFISWAKQVGPYTTVAVQAILAGYRVEQQGYKACMGVLKLADRYSLIRLEAACEKALSYTPNPSYKHISTILKSGQDTIHAEPLPKETQSTNNSGQHHGFTRGAAYYGRK</sequence>
<evidence type="ECO:0000256" key="1">
    <source>
        <dbReference type="ARBA" id="ARBA00009277"/>
    </source>
</evidence>
<dbReference type="AlphaFoldDB" id="A0A853K8X1"/>
<dbReference type="InterPro" id="IPR001584">
    <property type="entry name" value="Integrase_cat-core"/>
</dbReference>
<feature type="compositionally biased region" description="Polar residues" evidence="2">
    <location>
        <begin position="493"/>
        <end position="502"/>
    </location>
</feature>
<dbReference type="GO" id="GO:0003676">
    <property type="term" value="F:nucleic acid binding"/>
    <property type="evidence" value="ECO:0007669"/>
    <property type="project" value="InterPro"/>
</dbReference>
<comment type="similarity">
    <text evidence="1">Belongs to the transposase IS21/IS408/IS1162 family.</text>
</comment>
<dbReference type="InterPro" id="IPR054353">
    <property type="entry name" value="IstA-like_C"/>
</dbReference>
<dbReference type="PROSITE" id="PS50532">
    <property type="entry name" value="HTH_IS408"/>
    <property type="match status" value="1"/>
</dbReference>
<reference evidence="5 6" key="1">
    <citation type="submission" date="2016-02" db="EMBL/GenBank/DDBJ databases">
        <title>Draft genome sequence of Acidibacillus ferrooxidans SLC66.</title>
        <authorList>
            <person name="Oliveira G."/>
            <person name="Nancucheo I."/>
            <person name="Dall'Agnol H."/>
            <person name="Johnson B."/>
            <person name="Oliveira R."/>
            <person name="Nunes G.L."/>
            <person name="Tzotzos G."/>
            <person name="Orellana S.C."/>
            <person name="Salim A.C."/>
            <person name="Araujo F.M."/>
        </authorList>
    </citation>
    <scope>NUCLEOTIDE SEQUENCE [LARGE SCALE GENOMIC DNA]</scope>
    <source>
        <strain evidence="5 6">SLC66</strain>
    </source>
</reference>
<dbReference type="Pfam" id="PF22483">
    <property type="entry name" value="Mu-transpos_C_2"/>
    <property type="match status" value="1"/>
</dbReference>
<dbReference type="PANTHER" id="PTHR35004:SF8">
    <property type="entry name" value="TRANSPOSASE RV3428C-RELATED"/>
    <property type="match status" value="1"/>
</dbReference>
<feature type="domain" description="HTH IS408-type" evidence="3">
    <location>
        <begin position="4"/>
        <end position="82"/>
    </location>
</feature>
<evidence type="ECO:0000259" key="4">
    <source>
        <dbReference type="PROSITE" id="PS50994"/>
    </source>
</evidence>
<evidence type="ECO:0000256" key="2">
    <source>
        <dbReference type="SAM" id="MobiDB-lite"/>
    </source>
</evidence>
<protein>
    <submittedName>
        <fullName evidence="5">Integrase</fullName>
    </submittedName>
</protein>
<evidence type="ECO:0000259" key="3">
    <source>
        <dbReference type="PROSITE" id="PS50532"/>
    </source>
</evidence>
<proteinExistence type="inferred from homology"/>
<feature type="region of interest" description="Disordered" evidence="2">
    <location>
        <begin position="489"/>
        <end position="508"/>
    </location>
</feature>
<comment type="caution">
    <text evidence="5">The sequence shown here is derived from an EMBL/GenBank/DDBJ whole genome shotgun (WGS) entry which is preliminary data.</text>
</comment>
<dbReference type="InterPro" id="IPR036397">
    <property type="entry name" value="RNaseH_sf"/>
</dbReference>
<dbReference type="PANTHER" id="PTHR35004">
    <property type="entry name" value="TRANSPOSASE RV3428C-RELATED"/>
    <property type="match status" value="1"/>
</dbReference>
<dbReference type="OrthoDB" id="3193769at2"/>
<dbReference type="PROSITE" id="PS50994">
    <property type="entry name" value="INTEGRASE"/>
    <property type="match status" value="1"/>
</dbReference>
<feature type="domain" description="Integrase catalytic" evidence="4">
    <location>
        <begin position="130"/>
        <end position="310"/>
    </location>
</feature>
<evidence type="ECO:0000313" key="5">
    <source>
        <dbReference type="EMBL" id="OAG93446.1"/>
    </source>
</evidence>
<accession>A0A853K8X1</accession>
<dbReference type="EMBL" id="LSUQ01000035">
    <property type="protein sequence ID" value="OAG93446.1"/>
    <property type="molecule type" value="Genomic_DNA"/>
</dbReference>
<gene>
    <name evidence="5" type="ORF">AYW79_10700</name>
</gene>
<dbReference type="SUPFAM" id="SSF53098">
    <property type="entry name" value="Ribonuclease H-like"/>
    <property type="match status" value="1"/>
</dbReference>
<dbReference type="RefSeq" id="WP_067565478.1">
    <property type="nucleotide sequence ID" value="NZ_LSUQ01000035.1"/>
</dbReference>
<dbReference type="Gene3D" id="3.30.420.10">
    <property type="entry name" value="Ribonuclease H-like superfamily/Ribonuclease H"/>
    <property type="match status" value="1"/>
</dbReference>